<name>A0A6C0H2U4_9ZZZZ</name>
<accession>A0A6C0H2U4</accession>
<sequence>MFRIYVYNMDDNIDTPSLSTESIDKMTMELLMNRKHYKKVVAKTDPQKYEQLQKYSTTIKRYKNGIENIFAELLSNPEHQITHDVNESFDAFIKTTVRYLQMKDMEGRASNDYCIQEEDETMFDFDKYDAIPVESGASLWGKERVRKTASDFPLPNYFPKRR</sequence>
<protein>
    <submittedName>
        <fullName evidence="1">Uncharacterized protein</fullName>
    </submittedName>
</protein>
<dbReference type="AlphaFoldDB" id="A0A6C0H2U4"/>
<organism evidence="1">
    <name type="scientific">viral metagenome</name>
    <dbReference type="NCBI Taxonomy" id="1070528"/>
    <lineage>
        <taxon>unclassified sequences</taxon>
        <taxon>metagenomes</taxon>
        <taxon>organismal metagenomes</taxon>
    </lineage>
</organism>
<reference evidence="1" key="1">
    <citation type="journal article" date="2020" name="Nature">
        <title>Giant virus diversity and host interactions through global metagenomics.</title>
        <authorList>
            <person name="Schulz F."/>
            <person name="Roux S."/>
            <person name="Paez-Espino D."/>
            <person name="Jungbluth S."/>
            <person name="Walsh D.A."/>
            <person name="Denef V.J."/>
            <person name="McMahon K.D."/>
            <person name="Konstantinidis K.T."/>
            <person name="Eloe-Fadrosh E.A."/>
            <person name="Kyrpides N.C."/>
            <person name="Woyke T."/>
        </authorList>
    </citation>
    <scope>NUCLEOTIDE SEQUENCE</scope>
    <source>
        <strain evidence="1">GVMAG-M-3300023179-59</strain>
    </source>
</reference>
<dbReference type="EMBL" id="MN739852">
    <property type="protein sequence ID" value="QHT74566.1"/>
    <property type="molecule type" value="Genomic_DNA"/>
</dbReference>
<evidence type="ECO:0000313" key="1">
    <source>
        <dbReference type="EMBL" id="QHT74566.1"/>
    </source>
</evidence>
<proteinExistence type="predicted"/>